<keyword evidence="1" id="KW-1185">Reference proteome</keyword>
<proteinExistence type="predicted"/>
<accession>A0A7E4WDM7</accession>
<evidence type="ECO:0000313" key="2">
    <source>
        <dbReference type="WBParaSite" id="Pan_g9772.t1"/>
    </source>
</evidence>
<name>A0A7E4WDM7_PANRE</name>
<sequence>MPFPITKLAYGLRCRLAELTTPSERYNLQVAAGSINICPPQLQPVEAANWVVFGRNDAGIFVKLNERSQVPFNTSKLFQCNVNLFLNLLDETDLTAMEIITVKPITVSFHRCITTPTFIQKTASMLRANVNDLTVTADGYHYPGAIPRNHPICLSTVFSCFPNIKRLSIENALPTSWMPNLEPHQTTKLSYLFIMGTVDSIRGLNFAEFYKKQPEQFEMQLMYVGSDDISELMEIINRYFDQDLSKEEDFILDLNDSHECYTLKRSS</sequence>
<protein>
    <submittedName>
        <fullName evidence="2">LAM_G_DOMAIN domain-containing protein</fullName>
    </submittedName>
</protein>
<dbReference type="WBParaSite" id="Pan_g9772.t1">
    <property type="protein sequence ID" value="Pan_g9772.t1"/>
    <property type="gene ID" value="Pan_g9772"/>
</dbReference>
<dbReference type="Proteomes" id="UP000492821">
    <property type="component" value="Unassembled WGS sequence"/>
</dbReference>
<dbReference type="AlphaFoldDB" id="A0A7E4WDM7"/>
<organism evidence="1 2">
    <name type="scientific">Panagrellus redivivus</name>
    <name type="common">Microworm</name>
    <dbReference type="NCBI Taxonomy" id="6233"/>
    <lineage>
        <taxon>Eukaryota</taxon>
        <taxon>Metazoa</taxon>
        <taxon>Ecdysozoa</taxon>
        <taxon>Nematoda</taxon>
        <taxon>Chromadorea</taxon>
        <taxon>Rhabditida</taxon>
        <taxon>Tylenchina</taxon>
        <taxon>Panagrolaimomorpha</taxon>
        <taxon>Panagrolaimoidea</taxon>
        <taxon>Panagrolaimidae</taxon>
        <taxon>Panagrellus</taxon>
    </lineage>
</organism>
<reference evidence="1" key="1">
    <citation type="journal article" date="2013" name="Genetics">
        <title>The draft genome and transcriptome of Panagrellus redivivus are shaped by the harsh demands of a free-living lifestyle.</title>
        <authorList>
            <person name="Srinivasan J."/>
            <person name="Dillman A.R."/>
            <person name="Macchietto M.G."/>
            <person name="Heikkinen L."/>
            <person name="Lakso M."/>
            <person name="Fracchia K.M."/>
            <person name="Antoshechkin I."/>
            <person name="Mortazavi A."/>
            <person name="Wong G."/>
            <person name="Sternberg P.W."/>
        </authorList>
    </citation>
    <scope>NUCLEOTIDE SEQUENCE [LARGE SCALE GENOMIC DNA]</scope>
    <source>
        <strain evidence="1">MT8872</strain>
    </source>
</reference>
<evidence type="ECO:0000313" key="1">
    <source>
        <dbReference type="Proteomes" id="UP000492821"/>
    </source>
</evidence>
<reference evidence="2" key="2">
    <citation type="submission" date="2020-10" db="UniProtKB">
        <authorList>
            <consortium name="WormBaseParasite"/>
        </authorList>
    </citation>
    <scope>IDENTIFICATION</scope>
</reference>